<evidence type="ECO:0000313" key="5">
    <source>
        <dbReference type="Proteomes" id="UP000037023"/>
    </source>
</evidence>
<keyword evidence="2" id="KW-0804">Transcription</keyword>
<keyword evidence="3" id="KW-1133">Transmembrane helix</keyword>
<proteinExistence type="predicted"/>
<dbReference type="EMBL" id="LGUP01000394">
    <property type="protein sequence ID" value="KOG10279.1"/>
    <property type="molecule type" value="Genomic_DNA"/>
</dbReference>
<accession>A0A0L8J9T5</accession>
<evidence type="ECO:0000256" key="1">
    <source>
        <dbReference type="ARBA" id="ARBA00023015"/>
    </source>
</evidence>
<gene>
    <name evidence="4" type="ORF">ADK34_35715</name>
</gene>
<reference evidence="4 5" key="1">
    <citation type="submission" date="2015-06" db="EMBL/GenBank/DDBJ databases">
        <authorList>
            <person name="Hoefler B.C."/>
            <person name="Straight P.D."/>
        </authorList>
    </citation>
    <scope>NUCLEOTIDE SEQUENCE [LARGE SCALE GENOMIC DNA]</scope>
    <source>
        <strain evidence="4 5">NRRL 3427</strain>
    </source>
</reference>
<keyword evidence="3" id="KW-0472">Membrane</keyword>
<dbReference type="PATRIC" id="fig|1938.6.peg.7712"/>
<keyword evidence="1" id="KW-0805">Transcription regulation</keyword>
<evidence type="ECO:0000256" key="2">
    <source>
        <dbReference type="ARBA" id="ARBA00023163"/>
    </source>
</evidence>
<dbReference type="Gene3D" id="1.10.10.1320">
    <property type="entry name" value="Anti-sigma factor, zinc-finger domain"/>
    <property type="match status" value="1"/>
</dbReference>
<name>A0A0L8J9T5_STRVR</name>
<dbReference type="Proteomes" id="UP000037023">
    <property type="component" value="Unassembled WGS sequence"/>
</dbReference>
<dbReference type="InterPro" id="IPR041916">
    <property type="entry name" value="Anti_sigma_zinc_sf"/>
</dbReference>
<evidence type="ECO:0000256" key="3">
    <source>
        <dbReference type="SAM" id="Phobius"/>
    </source>
</evidence>
<keyword evidence="3" id="KW-0812">Transmembrane</keyword>
<protein>
    <recommendedName>
        <fullName evidence="6">Zinc-finger domain-containing protein</fullName>
    </recommendedName>
</protein>
<dbReference type="AlphaFoldDB" id="A0A0L8J9T5"/>
<organism evidence="4 5">
    <name type="scientific">Streptomyces viridochromogenes</name>
    <dbReference type="NCBI Taxonomy" id="1938"/>
    <lineage>
        <taxon>Bacteria</taxon>
        <taxon>Bacillati</taxon>
        <taxon>Actinomycetota</taxon>
        <taxon>Actinomycetes</taxon>
        <taxon>Kitasatosporales</taxon>
        <taxon>Streptomycetaceae</taxon>
        <taxon>Streptomyces</taxon>
    </lineage>
</organism>
<comment type="caution">
    <text evidence="4">The sequence shown here is derived from an EMBL/GenBank/DDBJ whole genome shotgun (WGS) entry which is preliminary data.</text>
</comment>
<sequence>MKEDHVTPSHLEPRREVGAYVLGALDADEATELESHMRSCTMCAEETRSLSEVASLLAEFAATGPDLDELAGTPETAGAGAAPAPLTRMVRLRRRRRQFLMLAASVAMFASGLALGGVLRDGSDESHQNPPWAAHLLMVGEQHRGENPAAGITAQIGLEDKKWGTHIALELRGVAGPLECRLVAVSTDGLRHTVTGWKVPEPGYGVPGAPDSLMVHGGSSMSRSELDRFEVITRDGRQLVAIDV</sequence>
<evidence type="ECO:0000313" key="4">
    <source>
        <dbReference type="EMBL" id="KOG10279.1"/>
    </source>
</evidence>
<evidence type="ECO:0008006" key="6">
    <source>
        <dbReference type="Google" id="ProtNLM"/>
    </source>
</evidence>
<feature type="transmembrane region" description="Helical" evidence="3">
    <location>
        <begin position="99"/>
        <end position="119"/>
    </location>
</feature>